<protein>
    <submittedName>
        <fullName evidence="1">Uncharacterized protein</fullName>
    </submittedName>
</protein>
<keyword evidence="2" id="KW-1185">Reference proteome</keyword>
<gene>
    <name evidence="1" type="ORF">SAMN04489858_10614</name>
</gene>
<name>A0A1I0EZH8_9RHOB</name>
<sequence>MSVSTPLDASYDRLLKMLASRGLEWLRQHVEALPDPLPSQHPAIPHLSTAAWVGEILSGLRGCKSPLQVIVARRLSPEILSRIARRIAESETDPSSDLVQSVFAAQAVLADDPRYQLARQILTDETPDALSDRLAIEHPPAEELLRLAEEFVVAPMPSEALSQAYLERFTMVLMRLYGFGARRPQFSHPRVYGQVFANCLRYAEWARKEQSLIATVQLAFCLRLIDPDHDIAPMLAEVIPYQRPDGSFPARSAYSTECQELDDGVWATLMTVAALHMATYRRWNGAEAAPTSQPLHGCRDMAAAIVVSRGDNLRELPKPDRLRMAATLSCATGEDWFSLAGLAGQKIQARDILAIAPLMFGSFTAARHARSCLDLGAAWPALNHAEQPPHMQAALNWLRGSAVTLGAAADAAMIQTWDAAARSGDPAGFLACCAQAIACQSIQTTPAIRIAACRMMLRDLAAIEDATESLQDQSARLARMSLIAWVFEGDSTRARPI</sequence>
<proteinExistence type="predicted"/>
<dbReference type="Proteomes" id="UP000199180">
    <property type="component" value="Unassembled WGS sequence"/>
</dbReference>
<evidence type="ECO:0000313" key="2">
    <source>
        <dbReference type="Proteomes" id="UP000199180"/>
    </source>
</evidence>
<dbReference type="EMBL" id="FOHO01000006">
    <property type="protein sequence ID" value="SET50978.1"/>
    <property type="molecule type" value="Genomic_DNA"/>
</dbReference>
<reference evidence="1 2" key="1">
    <citation type="submission" date="2016-10" db="EMBL/GenBank/DDBJ databases">
        <authorList>
            <person name="de Groot N.N."/>
        </authorList>
    </citation>
    <scope>NUCLEOTIDE SEQUENCE [LARGE SCALE GENOMIC DNA]</scope>
    <source>
        <strain evidence="1 2">DSM 17862</strain>
    </source>
</reference>
<evidence type="ECO:0000313" key="1">
    <source>
        <dbReference type="EMBL" id="SET50978.1"/>
    </source>
</evidence>
<dbReference type="AlphaFoldDB" id="A0A1I0EZH8"/>
<organism evidence="1 2">
    <name type="scientific">Paracoccus homiensis</name>
    <dbReference type="NCBI Taxonomy" id="364199"/>
    <lineage>
        <taxon>Bacteria</taxon>
        <taxon>Pseudomonadati</taxon>
        <taxon>Pseudomonadota</taxon>
        <taxon>Alphaproteobacteria</taxon>
        <taxon>Rhodobacterales</taxon>
        <taxon>Paracoccaceae</taxon>
        <taxon>Paracoccus</taxon>
    </lineage>
</organism>
<dbReference type="OrthoDB" id="7771033at2"/>
<dbReference type="RefSeq" id="WP_090734452.1">
    <property type="nucleotide sequence ID" value="NZ_FOHO01000006.1"/>
</dbReference>
<accession>A0A1I0EZH8</accession>